<dbReference type="InterPro" id="IPR050523">
    <property type="entry name" value="AKR_Detox_Biosynth"/>
</dbReference>
<proteinExistence type="predicted"/>
<reference evidence="3" key="1">
    <citation type="journal article" date="2019" name="Int. J. Syst. Evol. Microbiol.">
        <title>The Global Catalogue of Microorganisms (GCM) 10K type strain sequencing project: providing services to taxonomists for standard genome sequencing and annotation.</title>
        <authorList>
            <consortium name="The Broad Institute Genomics Platform"/>
            <consortium name="The Broad Institute Genome Sequencing Center for Infectious Disease"/>
            <person name="Wu L."/>
            <person name="Ma J."/>
        </authorList>
    </citation>
    <scope>NUCLEOTIDE SEQUENCE [LARGE SCALE GENOMIC DNA]</scope>
    <source>
        <strain evidence="3">JCM 13250</strain>
    </source>
</reference>
<dbReference type="PRINTS" id="PR00069">
    <property type="entry name" value="ALDKETRDTASE"/>
</dbReference>
<dbReference type="RefSeq" id="WP_344128947.1">
    <property type="nucleotide sequence ID" value="NZ_BAAALT010000053.1"/>
</dbReference>
<evidence type="ECO:0000313" key="3">
    <source>
        <dbReference type="Proteomes" id="UP001500218"/>
    </source>
</evidence>
<name>A0ABP4Y2B2_9ACTN</name>
<accession>A0ABP4Y2B2</accession>
<organism evidence="2 3">
    <name type="scientific">Luedemannella flava</name>
    <dbReference type="NCBI Taxonomy" id="349316"/>
    <lineage>
        <taxon>Bacteria</taxon>
        <taxon>Bacillati</taxon>
        <taxon>Actinomycetota</taxon>
        <taxon>Actinomycetes</taxon>
        <taxon>Micromonosporales</taxon>
        <taxon>Micromonosporaceae</taxon>
        <taxon>Luedemannella</taxon>
    </lineage>
</organism>
<evidence type="ECO:0000259" key="1">
    <source>
        <dbReference type="Pfam" id="PF00248"/>
    </source>
</evidence>
<protein>
    <submittedName>
        <fullName evidence="2">Aldo/keto reductase</fullName>
    </submittedName>
</protein>
<dbReference type="InterPro" id="IPR020471">
    <property type="entry name" value="AKR"/>
</dbReference>
<dbReference type="EMBL" id="BAAALT010000053">
    <property type="protein sequence ID" value="GAA1799512.1"/>
    <property type="molecule type" value="Genomic_DNA"/>
</dbReference>
<dbReference type="InterPro" id="IPR023210">
    <property type="entry name" value="NADP_OxRdtase_dom"/>
</dbReference>
<sequence>MQQRVIAGPQGGITVSALALGTMYFGTYTEEKVAFDLLDRFHAAGGTFLDSADCYNQWLGKGGESEEVIGRWVRSRGVRDEVVLATKLGAQTTDPEKPWPDFFEGLRGDTIRAAFEKSLRRFDVDHVDLLYAHWDDRSAPLEERVDALAEIAESGRARALGASNIAAWRLEQARSLARAAGRPGFTAVQQKYTYLWTRQLPRQTDQASDELLDYAAENDITVMAYTPLLKGAYQRSDVELPLTYDHPSNAVRLAELKAVAAELGATPNQVVLAWLMGGEVPVIPIIGASNVAQLEESLGAVELTLDDETRARLDAAGQGIDAGQRVSV</sequence>
<gene>
    <name evidence="2" type="ORF">GCM10009682_21420</name>
</gene>
<dbReference type="Proteomes" id="UP001500218">
    <property type="component" value="Unassembled WGS sequence"/>
</dbReference>
<dbReference type="PANTHER" id="PTHR43364:SF6">
    <property type="entry name" value="OXIDOREDUCTASE-RELATED"/>
    <property type="match status" value="1"/>
</dbReference>
<keyword evidence="3" id="KW-1185">Reference proteome</keyword>
<dbReference type="SUPFAM" id="SSF51430">
    <property type="entry name" value="NAD(P)-linked oxidoreductase"/>
    <property type="match status" value="1"/>
</dbReference>
<dbReference type="Gene3D" id="3.20.20.100">
    <property type="entry name" value="NADP-dependent oxidoreductase domain"/>
    <property type="match status" value="1"/>
</dbReference>
<dbReference type="Pfam" id="PF00248">
    <property type="entry name" value="Aldo_ket_red"/>
    <property type="match status" value="1"/>
</dbReference>
<dbReference type="PANTHER" id="PTHR43364">
    <property type="entry name" value="NADH-SPECIFIC METHYLGLYOXAL REDUCTASE-RELATED"/>
    <property type="match status" value="1"/>
</dbReference>
<comment type="caution">
    <text evidence="2">The sequence shown here is derived from an EMBL/GenBank/DDBJ whole genome shotgun (WGS) entry which is preliminary data.</text>
</comment>
<dbReference type="InterPro" id="IPR036812">
    <property type="entry name" value="NAD(P)_OxRdtase_dom_sf"/>
</dbReference>
<evidence type="ECO:0000313" key="2">
    <source>
        <dbReference type="EMBL" id="GAA1799512.1"/>
    </source>
</evidence>
<feature type="domain" description="NADP-dependent oxidoreductase" evidence="1">
    <location>
        <begin position="18"/>
        <end position="316"/>
    </location>
</feature>